<sequence length="69" mass="7294">MASVRPSKLHGTMKVPDLMPSKAILATLSAFIEPEEAASILVNSGLVLFLAKGVGVRLDSLREASDPDM</sequence>
<dbReference type="AlphaFoldDB" id="A0A1R3JZI5"/>
<proteinExistence type="predicted"/>
<dbReference type="EMBL" id="AWUE01014969">
    <property type="protein sequence ID" value="OMP00247.1"/>
    <property type="molecule type" value="Genomic_DNA"/>
</dbReference>
<dbReference type="Proteomes" id="UP000187203">
    <property type="component" value="Unassembled WGS sequence"/>
</dbReference>
<keyword evidence="2" id="KW-1185">Reference proteome</keyword>
<reference evidence="2" key="1">
    <citation type="submission" date="2013-09" db="EMBL/GenBank/DDBJ databases">
        <title>Corchorus olitorius genome sequencing.</title>
        <authorList>
            <person name="Alam M."/>
            <person name="Haque M.S."/>
            <person name="Islam M.S."/>
            <person name="Emdad E.M."/>
            <person name="Islam M.M."/>
            <person name="Ahmed B."/>
            <person name="Halim A."/>
            <person name="Hossen Q.M.M."/>
            <person name="Hossain M.Z."/>
            <person name="Ahmed R."/>
            <person name="Khan M.M."/>
            <person name="Islam R."/>
            <person name="Rashid M.M."/>
            <person name="Khan S.A."/>
            <person name="Rahman M.S."/>
            <person name="Alam M."/>
            <person name="Yahiya A.S."/>
            <person name="Khan M.S."/>
            <person name="Azam M.S."/>
            <person name="Haque T."/>
            <person name="Lashkar M.Z.H."/>
            <person name="Akhand A.I."/>
            <person name="Morshed G."/>
            <person name="Roy S."/>
            <person name="Uddin K.S."/>
            <person name="Rabeya T."/>
            <person name="Hossain A.S."/>
            <person name="Chowdhury A."/>
            <person name="Snigdha A.R."/>
            <person name="Mortoza M.S."/>
            <person name="Matin S.A."/>
            <person name="Hoque S.M.E."/>
            <person name="Islam M.K."/>
            <person name="Roy D.K."/>
            <person name="Haider R."/>
            <person name="Moosa M.M."/>
            <person name="Elias S.M."/>
            <person name="Hasan A.M."/>
            <person name="Jahan S."/>
            <person name="Shafiuddin M."/>
            <person name="Mahmood N."/>
            <person name="Shommy N.S."/>
        </authorList>
    </citation>
    <scope>NUCLEOTIDE SEQUENCE [LARGE SCALE GENOMIC DNA]</scope>
    <source>
        <strain evidence="2">cv. O-4</strain>
    </source>
</reference>
<accession>A0A1R3JZI5</accession>
<evidence type="ECO:0000313" key="1">
    <source>
        <dbReference type="EMBL" id="OMP00247.1"/>
    </source>
</evidence>
<gene>
    <name evidence="1" type="ORF">COLO4_12800</name>
</gene>
<comment type="caution">
    <text evidence="1">The sequence shown here is derived from an EMBL/GenBank/DDBJ whole genome shotgun (WGS) entry which is preliminary data.</text>
</comment>
<organism evidence="1 2">
    <name type="scientific">Corchorus olitorius</name>
    <dbReference type="NCBI Taxonomy" id="93759"/>
    <lineage>
        <taxon>Eukaryota</taxon>
        <taxon>Viridiplantae</taxon>
        <taxon>Streptophyta</taxon>
        <taxon>Embryophyta</taxon>
        <taxon>Tracheophyta</taxon>
        <taxon>Spermatophyta</taxon>
        <taxon>Magnoliopsida</taxon>
        <taxon>eudicotyledons</taxon>
        <taxon>Gunneridae</taxon>
        <taxon>Pentapetalae</taxon>
        <taxon>rosids</taxon>
        <taxon>malvids</taxon>
        <taxon>Malvales</taxon>
        <taxon>Malvaceae</taxon>
        <taxon>Grewioideae</taxon>
        <taxon>Apeibeae</taxon>
        <taxon>Corchorus</taxon>
    </lineage>
</organism>
<protein>
    <submittedName>
        <fullName evidence="1">Uncharacterized protein</fullName>
    </submittedName>
</protein>
<dbReference type="OrthoDB" id="10508866at2759"/>
<evidence type="ECO:0000313" key="2">
    <source>
        <dbReference type="Proteomes" id="UP000187203"/>
    </source>
</evidence>
<name>A0A1R3JZI5_9ROSI</name>